<dbReference type="InterPro" id="IPR008274">
    <property type="entry name" value="AldOxase/xan_DH_MoCoBD1"/>
</dbReference>
<dbReference type="InterPro" id="IPR046867">
    <property type="entry name" value="AldOxase/xan_DH_MoCoBD2"/>
</dbReference>
<organism evidence="2 3">
    <name type="scientific">Psychromarinibacter sediminicola</name>
    <dbReference type="NCBI Taxonomy" id="3033385"/>
    <lineage>
        <taxon>Bacteria</taxon>
        <taxon>Pseudomonadati</taxon>
        <taxon>Pseudomonadota</taxon>
        <taxon>Alphaproteobacteria</taxon>
        <taxon>Rhodobacterales</taxon>
        <taxon>Paracoccaceae</taxon>
        <taxon>Psychromarinibacter</taxon>
    </lineage>
</organism>
<dbReference type="InterPro" id="IPR037165">
    <property type="entry name" value="AldOxase/xan_DH_Mopterin-bd_sf"/>
</dbReference>
<proteinExistence type="predicted"/>
<dbReference type="Pfam" id="PF20256">
    <property type="entry name" value="MoCoBD_2"/>
    <property type="match status" value="1"/>
</dbReference>
<dbReference type="SMART" id="SM01008">
    <property type="entry name" value="Ald_Xan_dh_C"/>
    <property type="match status" value="1"/>
</dbReference>
<dbReference type="Pfam" id="PF02738">
    <property type="entry name" value="MoCoBD_1"/>
    <property type="match status" value="1"/>
</dbReference>
<comment type="caution">
    <text evidence="2">The sequence shown here is derived from an EMBL/GenBank/DDBJ whole genome shotgun (WGS) entry which is preliminary data.</text>
</comment>
<dbReference type="InterPro" id="IPR006311">
    <property type="entry name" value="TAT_signal"/>
</dbReference>
<protein>
    <submittedName>
        <fullName evidence="2">Molybdopterin-dependent oxidoreductase</fullName>
    </submittedName>
</protein>
<sequence length="745" mass="78420">MTRAATITRRTLLIGATAIAGGVAFGAWAVRHPHDNPLAEGLGAGEASFNPWVKVTGAGITLITPHADLGQGAVHMQAALIAEEMDLEFGQFDTAFGPPDPAYYNRAMAAEAGAAMAALTPISAAMAEAVAGGAMKLFGVQGTGGSTSAPDSFDKLREAGAVARETLKRAAEELTGVSAAEMTTEAGRVILPDGRALPYTDLAAVAAEVAPVRDVVLRPSSEWRLIGRPMARIDMADKVTGRQVYGIDLAPEGMLHAAVRTSPRRGEVLSYDASAAAGMRGVQDVIAVTGGVAVLADNTWRAFRALDAVEIAWGPAAYPAEQAEHWEAVGASFTDARMDAEWRADGDAAAALSAGADVAAEYRAPYVAHQPLEPLNAVVLVTEPRVEVWTAHQLPRFLQQRVAGVTGHDAEQVVLHNQFAGGSFGHRLEFEHVTLAAEIANARRGTPVKLTYSREQDFATDFPRHIAMARGRGAVADGHVTAIDIDVAGAPVTASQMGRIGLGGAGPDTQLPAGVWNAPYGPEHFRVRSYAVPGLAPVSSWRSVGASCGGFFIETLMDELCHAAGADPVEERLRLMTDPVARGVLEAAAEMAGWGRDPGEDRGLGVALVESFGVPVAEIVEVTATEGGIRIDAVWVASDSGTVIDPVNIENHIQGAVVWGLGHAMNSEITYRDGMAEQSNYHAAEGMRMHQCPRISVRTLEAAPRIRGIGEPPVPPAAPALGNAIFAATGQRLREMPFRRHVRFV</sequence>
<evidence type="ECO:0000313" key="3">
    <source>
        <dbReference type="Proteomes" id="UP001220964"/>
    </source>
</evidence>
<accession>A0AAE3NQJ4</accession>
<dbReference type="PROSITE" id="PS51318">
    <property type="entry name" value="TAT"/>
    <property type="match status" value="1"/>
</dbReference>
<dbReference type="SUPFAM" id="SSF56003">
    <property type="entry name" value="Molybdenum cofactor-binding domain"/>
    <property type="match status" value="2"/>
</dbReference>
<gene>
    <name evidence="2" type="ORF">P1J78_05960</name>
</gene>
<dbReference type="EMBL" id="JARGYC010000011">
    <property type="protein sequence ID" value="MDF0600267.1"/>
    <property type="molecule type" value="Genomic_DNA"/>
</dbReference>
<dbReference type="RefSeq" id="WP_275566411.1">
    <property type="nucleotide sequence ID" value="NZ_JARGYC010000011.1"/>
</dbReference>
<dbReference type="PANTHER" id="PTHR47495">
    <property type="entry name" value="ALDEHYDE DEHYDROGENASE"/>
    <property type="match status" value="1"/>
</dbReference>
<dbReference type="SUPFAM" id="SSF54665">
    <property type="entry name" value="CO dehydrogenase molybdoprotein N-domain-like"/>
    <property type="match status" value="1"/>
</dbReference>
<name>A0AAE3NQJ4_9RHOB</name>
<dbReference type="PIRSF" id="PIRSF036389">
    <property type="entry name" value="IOR_B"/>
    <property type="match status" value="1"/>
</dbReference>
<keyword evidence="3" id="KW-1185">Reference proteome</keyword>
<dbReference type="PANTHER" id="PTHR47495:SF1">
    <property type="entry name" value="BLL3820 PROTEIN"/>
    <property type="match status" value="1"/>
</dbReference>
<dbReference type="InterPro" id="IPR000674">
    <property type="entry name" value="Ald_Oxase/Xan_DH_a/b"/>
</dbReference>
<dbReference type="Gene3D" id="3.90.1170.50">
    <property type="entry name" value="Aldehyde oxidase/xanthine dehydrogenase, a/b hammerhead"/>
    <property type="match status" value="1"/>
</dbReference>
<dbReference type="InterPro" id="IPR012368">
    <property type="entry name" value="OxRdtase_Mopterin-bd_su_IorB"/>
</dbReference>
<dbReference type="GO" id="GO:0016491">
    <property type="term" value="F:oxidoreductase activity"/>
    <property type="evidence" value="ECO:0007669"/>
    <property type="project" value="InterPro"/>
</dbReference>
<dbReference type="AlphaFoldDB" id="A0AAE3NQJ4"/>
<dbReference type="Proteomes" id="UP001220964">
    <property type="component" value="Unassembled WGS sequence"/>
</dbReference>
<evidence type="ECO:0000259" key="1">
    <source>
        <dbReference type="SMART" id="SM01008"/>
    </source>
</evidence>
<dbReference type="Gene3D" id="3.30.365.10">
    <property type="entry name" value="Aldehyde oxidase/xanthine dehydrogenase, molybdopterin binding domain"/>
    <property type="match status" value="4"/>
</dbReference>
<reference evidence="2" key="1">
    <citation type="submission" date="2023-03" db="EMBL/GenBank/DDBJ databases">
        <title>Multiphase analysis and comparison of six strains from genera Psychromarinibacter, Lutimaribacter, and Maritimibacter, including a novel species: Psychromarinibacter sediminicola sp. nov.</title>
        <authorList>
            <person name="Wang Y.-H."/>
            <person name="Ye M.-Q."/>
            <person name="Du Z.-J."/>
        </authorList>
    </citation>
    <scope>NUCLEOTIDE SEQUENCE</scope>
    <source>
        <strain evidence="2">C21-152</strain>
    </source>
</reference>
<dbReference type="InterPro" id="IPR052516">
    <property type="entry name" value="N-heterocyclic_Hydroxylase"/>
</dbReference>
<feature type="domain" description="Aldehyde oxidase/xanthine dehydrogenase a/b hammerhead" evidence="1">
    <location>
        <begin position="240"/>
        <end position="317"/>
    </location>
</feature>
<dbReference type="InterPro" id="IPR036856">
    <property type="entry name" value="Ald_Oxase/Xan_DH_a/b_sf"/>
</dbReference>
<evidence type="ECO:0000313" key="2">
    <source>
        <dbReference type="EMBL" id="MDF0600267.1"/>
    </source>
</evidence>